<dbReference type="InterPro" id="IPR050288">
    <property type="entry name" value="Cellulose_deg_GH3"/>
</dbReference>
<keyword evidence="2 7" id="KW-0378">Hydrolase</keyword>
<proteinExistence type="inferred from homology"/>
<evidence type="ECO:0000259" key="6">
    <source>
        <dbReference type="SMART" id="SM01217"/>
    </source>
</evidence>
<evidence type="ECO:0000256" key="4">
    <source>
        <dbReference type="ARBA" id="ARBA00032194"/>
    </source>
</evidence>
<dbReference type="SMART" id="SM01217">
    <property type="entry name" value="Fn3_like"/>
    <property type="match status" value="1"/>
</dbReference>
<reference evidence="7 8" key="1">
    <citation type="journal article" date="2011" name="PLoS Pathog.">
        <title>Dynamic evolution of pathogenicity revealed by sequencing and comparative genomics of 19 Pseudomonas syringae isolates.</title>
        <authorList>
            <person name="Baltrus D.A."/>
            <person name="Nishimura M.T."/>
            <person name="Romanchuk A."/>
            <person name="Chang J.H."/>
            <person name="Mukhtar M.S."/>
            <person name="Cherkis K."/>
            <person name="Roach J."/>
            <person name="Grant S.R."/>
            <person name="Jones C.D."/>
            <person name="Dangl J.L."/>
        </authorList>
    </citation>
    <scope>NUCLEOTIDE SEQUENCE [LARGE SCALE GENOMIC DNA]</scope>
    <source>
        <strain evidence="8">M301072PT</strain>
    </source>
</reference>
<name>F3FSM0_PSESX</name>
<comment type="caution">
    <text evidence="7">The sequence shown here is derived from an EMBL/GenBank/DDBJ whole genome shotgun (WGS) entry which is preliminary data.</text>
</comment>
<comment type="similarity">
    <text evidence="1">Belongs to the glycosyl hydrolase 3 family.</text>
</comment>
<evidence type="ECO:0000256" key="5">
    <source>
        <dbReference type="ARBA" id="ARBA00032594"/>
    </source>
</evidence>
<evidence type="ECO:0000313" key="8">
    <source>
        <dbReference type="Proteomes" id="UP000004471"/>
    </source>
</evidence>
<evidence type="ECO:0000313" key="7">
    <source>
        <dbReference type="EMBL" id="EGH33212.1"/>
    </source>
</evidence>
<dbReference type="PANTHER" id="PTHR42715">
    <property type="entry name" value="BETA-GLUCOSIDASE"/>
    <property type="match status" value="1"/>
</dbReference>
<evidence type="ECO:0000256" key="1">
    <source>
        <dbReference type="ARBA" id="ARBA00005336"/>
    </source>
</evidence>
<dbReference type="EMBL" id="AEAH01001497">
    <property type="protein sequence ID" value="EGH33212.1"/>
    <property type="molecule type" value="Genomic_DNA"/>
</dbReference>
<dbReference type="PANTHER" id="PTHR42715:SF10">
    <property type="entry name" value="BETA-GLUCOSIDASE"/>
    <property type="match status" value="1"/>
</dbReference>
<dbReference type="Pfam" id="PF14310">
    <property type="entry name" value="Fn3-like"/>
    <property type="match status" value="1"/>
</dbReference>
<dbReference type="PATRIC" id="fig|629262.5.peg.5181"/>
<dbReference type="InterPro" id="IPR013783">
    <property type="entry name" value="Ig-like_fold"/>
</dbReference>
<dbReference type="Gene3D" id="2.60.40.10">
    <property type="entry name" value="Immunoglobulins"/>
    <property type="match status" value="1"/>
</dbReference>
<gene>
    <name evidence="7" type="ORF">PSYJA_31431</name>
</gene>
<evidence type="ECO:0000256" key="2">
    <source>
        <dbReference type="ARBA" id="ARBA00022801"/>
    </source>
</evidence>
<protein>
    <recommendedName>
        <fullName evidence="5">Beta-D-glucoside glucohydrolase</fullName>
    </recommendedName>
    <alternativeName>
        <fullName evidence="3">Cellobiase</fullName>
    </alternativeName>
    <alternativeName>
        <fullName evidence="4">Gentiobiase</fullName>
    </alternativeName>
</protein>
<dbReference type="InterPro" id="IPR026891">
    <property type="entry name" value="Fn3-like"/>
</dbReference>
<dbReference type="GO" id="GO:0008422">
    <property type="term" value="F:beta-glucosidase activity"/>
    <property type="evidence" value="ECO:0007669"/>
    <property type="project" value="UniProtKB-ARBA"/>
</dbReference>
<organism evidence="7 8">
    <name type="scientific">Pseudomonas syringae pv. japonica str. M301072</name>
    <dbReference type="NCBI Taxonomy" id="629262"/>
    <lineage>
        <taxon>Bacteria</taxon>
        <taxon>Pseudomonadati</taxon>
        <taxon>Pseudomonadota</taxon>
        <taxon>Gammaproteobacteria</taxon>
        <taxon>Pseudomonadales</taxon>
        <taxon>Pseudomonadaceae</taxon>
        <taxon>Pseudomonas</taxon>
        <taxon>Pseudomonas syringae</taxon>
    </lineage>
</organism>
<evidence type="ECO:0000256" key="3">
    <source>
        <dbReference type="ARBA" id="ARBA00031448"/>
    </source>
</evidence>
<dbReference type="AlphaFoldDB" id="F3FSM0"/>
<dbReference type="Proteomes" id="UP000004471">
    <property type="component" value="Unassembled WGS sequence"/>
</dbReference>
<feature type="domain" description="Fibronectin type III-like" evidence="6">
    <location>
        <begin position="11"/>
        <end position="80"/>
    </location>
</feature>
<accession>F3FSM0</accession>
<sequence length="91" mass="10128">MKNTGKVAGATVVQLYLHDVAASISRPVKELKNFEKVMLEPGEEKVVTFTLSEDDLKFYNTELKHVAEPGEFKVMIGLDSQAVKEATFNLL</sequence>
<dbReference type="HOGENOM" id="CLU_004542_10_1_6"/>
<dbReference type="FunFam" id="2.60.40.10:FF:000495">
    <property type="entry name" value="Periplasmic beta-glucosidase"/>
    <property type="match status" value="1"/>
</dbReference>